<keyword evidence="6 8" id="KW-1133">Transmembrane helix</keyword>
<feature type="transmembrane region" description="Helical" evidence="8">
    <location>
        <begin position="425"/>
        <end position="446"/>
    </location>
</feature>
<feature type="transmembrane region" description="Helical" evidence="8">
    <location>
        <begin position="151"/>
        <end position="176"/>
    </location>
</feature>
<dbReference type="InterPro" id="IPR035906">
    <property type="entry name" value="MetI-like_sf"/>
</dbReference>
<keyword evidence="4" id="KW-1003">Cell membrane</keyword>
<dbReference type="Pfam" id="PF00528">
    <property type="entry name" value="BPD_transp_1"/>
    <property type="match status" value="1"/>
</dbReference>
<feature type="transmembrane region" description="Helical" evidence="8">
    <location>
        <begin position="395"/>
        <end position="419"/>
    </location>
</feature>
<evidence type="ECO:0000256" key="5">
    <source>
        <dbReference type="ARBA" id="ARBA00022692"/>
    </source>
</evidence>
<dbReference type="PANTHER" id="PTHR42929:SF5">
    <property type="entry name" value="ABC TRANSPORTER PERMEASE PROTEIN"/>
    <property type="match status" value="1"/>
</dbReference>
<evidence type="ECO:0000256" key="6">
    <source>
        <dbReference type="ARBA" id="ARBA00022989"/>
    </source>
</evidence>
<evidence type="ECO:0000256" key="4">
    <source>
        <dbReference type="ARBA" id="ARBA00022475"/>
    </source>
</evidence>
<feature type="transmembrane region" description="Helical" evidence="8">
    <location>
        <begin position="72"/>
        <end position="96"/>
    </location>
</feature>
<dbReference type="Proteomes" id="UP000637628">
    <property type="component" value="Unassembled WGS sequence"/>
</dbReference>
<dbReference type="CDD" id="cd06261">
    <property type="entry name" value="TM_PBP2"/>
    <property type="match status" value="2"/>
</dbReference>
<gene>
    <name evidence="10" type="ORF">Adu01nite_82790</name>
</gene>
<feature type="transmembrane region" description="Helical" evidence="8">
    <location>
        <begin position="23"/>
        <end position="47"/>
    </location>
</feature>
<reference evidence="10 11" key="1">
    <citation type="submission" date="2021-01" db="EMBL/GenBank/DDBJ databases">
        <title>Whole genome shotgun sequence of Actinoplanes durhamensis NBRC 14914.</title>
        <authorList>
            <person name="Komaki H."/>
            <person name="Tamura T."/>
        </authorList>
    </citation>
    <scope>NUCLEOTIDE SEQUENCE [LARGE SCALE GENOMIC DNA]</scope>
    <source>
        <strain evidence="10 11">NBRC 14914</strain>
    </source>
</reference>
<dbReference type="RefSeq" id="WP_203734778.1">
    <property type="nucleotide sequence ID" value="NZ_BAAATX010000026.1"/>
</dbReference>
<dbReference type="SUPFAM" id="SSF161098">
    <property type="entry name" value="MetI-like"/>
    <property type="match status" value="2"/>
</dbReference>
<protein>
    <recommendedName>
        <fullName evidence="9">ABC transmembrane type-1 domain-containing protein</fullName>
    </recommendedName>
</protein>
<keyword evidence="5 8" id="KW-0812">Transmembrane</keyword>
<comment type="similarity">
    <text evidence="2">Belongs to the binding-protein-dependent transport system permease family. CysTW subfamily.</text>
</comment>
<feature type="transmembrane region" description="Helical" evidence="8">
    <location>
        <begin position="477"/>
        <end position="505"/>
    </location>
</feature>
<evidence type="ECO:0000313" key="11">
    <source>
        <dbReference type="Proteomes" id="UP000637628"/>
    </source>
</evidence>
<keyword evidence="7 8" id="KW-0472">Membrane</keyword>
<comment type="caution">
    <text evidence="10">The sequence shown here is derived from an EMBL/GenBank/DDBJ whole genome shotgun (WGS) entry which is preliminary data.</text>
</comment>
<dbReference type="InterPro" id="IPR000515">
    <property type="entry name" value="MetI-like"/>
</dbReference>
<organism evidence="10 11">
    <name type="scientific">Paractinoplanes durhamensis</name>
    <dbReference type="NCBI Taxonomy" id="113563"/>
    <lineage>
        <taxon>Bacteria</taxon>
        <taxon>Bacillati</taxon>
        <taxon>Actinomycetota</taxon>
        <taxon>Actinomycetes</taxon>
        <taxon>Micromonosporales</taxon>
        <taxon>Micromonosporaceae</taxon>
        <taxon>Paractinoplanes</taxon>
    </lineage>
</organism>
<evidence type="ECO:0000256" key="3">
    <source>
        <dbReference type="ARBA" id="ARBA00022448"/>
    </source>
</evidence>
<dbReference type="Gene3D" id="1.10.3720.10">
    <property type="entry name" value="MetI-like"/>
    <property type="match status" value="2"/>
</dbReference>
<proteinExistence type="inferred from homology"/>
<dbReference type="PANTHER" id="PTHR42929">
    <property type="entry name" value="INNER MEMBRANE ABC TRANSPORTER PERMEASE PROTEIN YDCU-RELATED-RELATED"/>
    <property type="match status" value="1"/>
</dbReference>
<evidence type="ECO:0000313" key="10">
    <source>
        <dbReference type="EMBL" id="GIE06929.1"/>
    </source>
</evidence>
<feature type="domain" description="ABC transmembrane type-1" evidence="9">
    <location>
        <begin position="73"/>
        <end position="277"/>
    </location>
</feature>
<feature type="transmembrane region" description="Helical" evidence="8">
    <location>
        <begin position="525"/>
        <end position="548"/>
    </location>
</feature>
<keyword evidence="11" id="KW-1185">Reference proteome</keyword>
<evidence type="ECO:0000256" key="2">
    <source>
        <dbReference type="ARBA" id="ARBA00007069"/>
    </source>
</evidence>
<sequence>MAAPTITREAPPRRVPARRTRPGWLLLLPALVALVILFVVPLVNVVVDSFTEPSAGLGNYTSLFTDGYTLKVLGRTLVVAFTVAVVGGLLAFPYAYAMTLAGPMMRAVLVTVVLVPFWTSMLARNFAWLVLMQDGGVVQDILRFLGFGNVTLLGTTLAVGISMTQVLLPFLVLPMYTAMEQIDGRLVAAGQSLGAPKYRAFRRVYLPLARPGVLAGMSLAFVLALGFYVTPALLGSTRNAMIAQVINVRTKELLDFGGAGAMGMFLFVVTLVVLGLSRRMAGAVTGLVAPARSEKASEVRPWLRIYTTVVGFLLVAPTLVVIPMSFSSTQTFRFPPQGWSLRWYHELFTSPEWVASILNSLQVGFFTALLATLLGTAAAFGLARLSSRWRGPVNGFLLSPMIVPHILVALAVFSVALRLGLNGTLIGIILAHTALAVPFVVIAVTARLQGMDGRLTGVAASLGAHPVNAFRRVTLPLVLPGILSGAVLAFVTSLDEVVIALFLQAPGAITLPVQMFNSVTVQIDPTISAASSLMVVLVSVPILFAQIAGARRGNRGKR</sequence>
<accession>A0ABQ3ZBM5</accession>
<feature type="transmembrane region" description="Helical" evidence="8">
    <location>
        <begin position="305"/>
        <end position="326"/>
    </location>
</feature>
<feature type="transmembrane region" description="Helical" evidence="8">
    <location>
        <begin position="363"/>
        <end position="383"/>
    </location>
</feature>
<feature type="transmembrane region" description="Helical" evidence="8">
    <location>
        <begin position="108"/>
        <end position="131"/>
    </location>
</feature>
<name>A0ABQ3ZBM5_9ACTN</name>
<comment type="subcellular location">
    <subcellularLocation>
        <location evidence="1 8">Cell membrane</location>
        <topology evidence="1 8">Multi-pass membrane protein</topology>
    </subcellularLocation>
</comment>
<dbReference type="EMBL" id="BOML01000070">
    <property type="protein sequence ID" value="GIE06929.1"/>
    <property type="molecule type" value="Genomic_DNA"/>
</dbReference>
<evidence type="ECO:0000259" key="9">
    <source>
        <dbReference type="PROSITE" id="PS50928"/>
    </source>
</evidence>
<dbReference type="PROSITE" id="PS50928">
    <property type="entry name" value="ABC_TM1"/>
    <property type="match status" value="2"/>
</dbReference>
<evidence type="ECO:0000256" key="8">
    <source>
        <dbReference type="RuleBase" id="RU363032"/>
    </source>
</evidence>
<keyword evidence="3 8" id="KW-0813">Transport</keyword>
<feature type="transmembrane region" description="Helical" evidence="8">
    <location>
        <begin position="254"/>
        <end position="276"/>
    </location>
</feature>
<evidence type="ECO:0000256" key="1">
    <source>
        <dbReference type="ARBA" id="ARBA00004651"/>
    </source>
</evidence>
<evidence type="ECO:0000256" key="7">
    <source>
        <dbReference type="ARBA" id="ARBA00023136"/>
    </source>
</evidence>
<feature type="domain" description="ABC transmembrane type-1" evidence="9">
    <location>
        <begin position="357"/>
        <end position="546"/>
    </location>
</feature>
<feature type="transmembrane region" description="Helical" evidence="8">
    <location>
        <begin position="212"/>
        <end position="234"/>
    </location>
</feature>